<dbReference type="AlphaFoldDB" id="A0A1I4B5U5"/>
<evidence type="ECO:0000313" key="1">
    <source>
        <dbReference type="EMBL" id="SFK64282.1"/>
    </source>
</evidence>
<keyword evidence="2" id="KW-1185">Reference proteome</keyword>
<dbReference type="Proteomes" id="UP000198851">
    <property type="component" value="Unassembled WGS sequence"/>
</dbReference>
<sequence length="230" mass="25819">MLRHFLMNYKIINDIPNASLKTLHRPIKADKRREVSIAIVDDQPFEAARNLTTYGYKIQELGDLKSISEVASFPIVLCDLMDVGAHFDKNAHGASIIKEIRKNYPATYVLAYSGSSGSDPIVRRASVYADGFIRKDAELEEWTETLDEYISNASDVREVWQRIRSALVEERVDTKDLLKLEDAFVRAYLVGDGELKDMSNISKNMKIGSSARSIVEGLIASTLFKLITGV</sequence>
<dbReference type="STRING" id="1280847.SAMN04488036_101838"/>
<dbReference type="Gene3D" id="3.40.50.2300">
    <property type="match status" value="1"/>
</dbReference>
<protein>
    <submittedName>
        <fullName evidence="1">Response regulator receiver domain-containing protein</fullName>
    </submittedName>
</protein>
<organism evidence="1 2">
    <name type="scientific">Shimia haliotis</name>
    <dbReference type="NCBI Taxonomy" id="1280847"/>
    <lineage>
        <taxon>Bacteria</taxon>
        <taxon>Pseudomonadati</taxon>
        <taxon>Pseudomonadota</taxon>
        <taxon>Alphaproteobacteria</taxon>
        <taxon>Rhodobacterales</taxon>
        <taxon>Roseobacteraceae</taxon>
    </lineage>
</organism>
<reference evidence="2" key="1">
    <citation type="submission" date="2016-10" db="EMBL/GenBank/DDBJ databases">
        <authorList>
            <person name="Varghese N."/>
            <person name="Submissions S."/>
        </authorList>
    </citation>
    <scope>NUCLEOTIDE SEQUENCE [LARGE SCALE GENOMIC DNA]</scope>
    <source>
        <strain evidence="2">DSM 28453</strain>
    </source>
</reference>
<dbReference type="InterPro" id="IPR011006">
    <property type="entry name" value="CheY-like_superfamily"/>
</dbReference>
<dbReference type="SUPFAM" id="SSF52172">
    <property type="entry name" value="CheY-like"/>
    <property type="match status" value="1"/>
</dbReference>
<name>A0A1I4B5U5_9RHOB</name>
<gene>
    <name evidence="1" type="ORF">SAMN04488036_101838</name>
</gene>
<dbReference type="EMBL" id="FOSZ01000001">
    <property type="protein sequence ID" value="SFK64282.1"/>
    <property type="molecule type" value="Genomic_DNA"/>
</dbReference>
<evidence type="ECO:0000313" key="2">
    <source>
        <dbReference type="Proteomes" id="UP000198851"/>
    </source>
</evidence>
<accession>A0A1I4B5U5</accession>
<proteinExistence type="predicted"/>